<dbReference type="VEuPathDB" id="FungiDB:A1O9_12036"/>
<dbReference type="GO" id="GO:0016846">
    <property type="term" value="F:carbon-sulfur lyase activity"/>
    <property type="evidence" value="ECO:0007669"/>
    <property type="project" value="TreeGrafter"/>
</dbReference>
<dbReference type="AlphaFoldDB" id="A0A072NWP7"/>
<dbReference type="SUPFAM" id="SSF53383">
    <property type="entry name" value="PLP-dependent transferases"/>
    <property type="match status" value="1"/>
</dbReference>
<dbReference type="PANTHER" id="PTHR11808:SF35">
    <property type="entry name" value="CYSTATHIONINE GAMMA-SYNTHASE (AFU_ORTHOLOGUE AFUA_7G01590)"/>
    <property type="match status" value="1"/>
</dbReference>
<organism evidence="4 5">
    <name type="scientific">Exophiala aquamarina CBS 119918</name>
    <dbReference type="NCBI Taxonomy" id="1182545"/>
    <lineage>
        <taxon>Eukaryota</taxon>
        <taxon>Fungi</taxon>
        <taxon>Dikarya</taxon>
        <taxon>Ascomycota</taxon>
        <taxon>Pezizomycotina</taxon>
        <taxon>Eurotiomycetes</taxon>
        <taxon>Chaetothyriomycetidae</taxon>
        <taxon>Chaetothyriales</taxon>
        <taxon>Herpotrichiellaceae</taxon>
        <taxon>Exophiala</taxon>
    </lineage>
</organism>
<comment type="similarity">
    <text evidence="3">Belongs to the trans-sulfuration enzymes family.</text>
</comment>
<evidence type="ECO:0000256" key="3">
    <source>
        <dbReference type="RuleBase" id="RU362118"/>
    </source>
</evidence>
<dbReference type="HOGENOM" id="CLU_122060_0_0_1"/>
<dbReference type="GO" id="GO:0019346">
    <property type="term" value="P:transsulfuration"/>
    <property type="evidence" value="ECO:0007669"/>
    <property type="project" value="InterPro"/>
</dbReference>
<comment type="caution">
    <text evidence="4">The sequence shown here is derived from an EMBL/GenBank/DDBJ whole genome shotgun (WGS) entry which is preliminary data.</text>
</comment>
<name>A0A072NWP7_9EURO</name>
<dbReference type="GO" id="GO:0005737">
    <property type="term" value="C:cytoplasm"/>
    <property type="evidence" value="ECO:0007669"/>
    <property type="project" value="TreeGrafter"/>
</dbReference>
<dbReference type="GO" id="GO:0030170">
    <property type="term" value="F:pyridoxal phosphate binding"/>
    <property type="evidence" value="ECO:0007669"/>
    <property type="project" value="InterPro"/>
</dbReference>
<dbReference type="EMBL" id="AMGV01000020">
    <property type="protein sequence ID" value="KEF52046.1"/>
    <property type="molecule type" value="Genomic_DNA"/>
</dbReference>
<evidence type="ECO:0000313" key="5">
    <source>
        <dbReference type="Proteomes" id="UP000027920"/>
    </source>
</evidence>
<dbReference type="Proteomes" id="UP000027920">
    <property type="component" value="Unassembled WGS sequence"/>
</dbReference>
<proteinExistence type="inferred from homology"/>
<protein>
    <submittedName>
        <fullName evidence="4">Cystathionine beta-lyase</fullName>
    </submittedName>
</protein>
<sequence length="147" mass="16571">MRTLDLRTKQQSRNCEALVSWLYSLLLGNDSEVVHRTVAEVKHSSLQRNDMAWLRKQIPGGFGSVFMIVMRTEDYARRVPSKLHVFQHATSLGGVESLIEWRKMTDNFAAGDIIRISVGIESIEDLKEDLLNGLKAVLENAANDTAE</sequence>
<dbReference type="GeneID" id="25286931"/>
<evidence type="ECO:0000256" key="1">
    <source>
        <dbReference type="ARBA" id="ARBA00001933"/>
    </source>
</evidence>
<keyword evidence="4" id="KW-0456">Lyase</keyword>
<dbReference type="FunFam" id="3.90.1150.10:FF:000066">
    <property type="entry name" value="Putative cystathionine beta-lyase"/>
    <property type="match status" value="1"/>
</dbReference>
<gene>
    <name evidence="4" type="ORF">A1O9_12036</name>
</gene>
<dbReference type="InterPro" id="IPR015422">
    <property type="entry name" value="PyrdxlP-dep_Trfase_small"/>
</dbReference>
<dbReference type="RefSeq" id="XP_013254636.1">
    <property type="nucleotide sequence ID" value="XM_013399182.1"/>
</dbReference>
<dbReference type="InterPro" id="IPR015424">
    <property type="entry name" value="PyrdxlP-dep_Trfase"/>
</dbReference>
<dbReference type="Gene3D" id="3.90.1150.10">
    <property type="entry name" value="Aspartate Aminotransferase, domain 1"/>
    <property type="match status" value="1"/>
</dbReference>
<evidence type="ECO:0000313" key="4">
    <source>
        <dbReference type="EMBL" id="KEF52046.1"/>
    </source>
</evidence>
<dbReference type="STRING" id="1182545.A0A072NWP7"/>
<comment type="cofactor">
    <cofactor evidence="1 3">
        <name>pyridoxal 5'-phosphate</name>
        <dbReference type="ChEBI" id="CHEBI:597326"/>
    </cofactor>
</comment>
<dbReference type="OrthoDB" id="3512640at2759"/>
<dbReference type="Pfam" id="PF01053">
    <property type="entry name" value="Cys_Met_Meta_PP"/>
    <property type="match status" value="1"/>
</dbReference>
<dbReference type="InterPro" id="IPR000277">
    <property type="entry name" value="Cys/Met-Metab_PyrdxlP-dep_enz"/>
</dbReference>
<accession>A0A072NWP7</accession>
<keyword evidence="2 3" id="KW-0663">Pyridoxal phosphate</keyword>
<reference evidence="4 5" key="1">
    <citation type="submission" date="2013-03" db="EMBL/GenBank/DDBJ databases">
        <title>The Genome Sequence of Exophiala aquamarina CBS 119918.</title>
        <authorList>
            <consortium name="The Broad Institute Genomics Platform"/>
            <person name="Cuomo C."/>
            <person name="de Hoog S."/>
            <person name="Gorbushina A."/>
            <person name="Walker B."/>
            <person name="Young S.K."/>
            <person name="Zeng Q."/>
            <person name="Gargeya S."/>
            <person name="Fitzgerald M."/>
            <person name="Haas B."/>
            <person name="Abouelleil A."/>
            <person name="Allen A.W."/>
            <person name="Alvarado L."/>
            <person name="Arachchi H.M."/>
            <person name="Berlin A.M."/>
            <person name="Chapman S.B."/>
            <person name="Gainer-Dewar J."/>
            <person name="Goldberg J."/>
            <person name="Griggs A."/>
            <person name="Gujja S."/>
            <person name="Hansen M."/>
            <person name="Howarth C."/>
            <person name="Imamovic A."/>
            <person name="Ireland A."/>
            <person name="Larimer J."/>
            <person name="McCowan C."/>
            <person name="Murphy C."/>
            <person name="Pearson M."/>
            <person name="Poon T.W."/>
            <person name="Priest M."/>
            <person name="Roberts A."/>
            <person name="Saif S."/>
            <person name="Shea T."/>
            <person name="Sisk P."/>
            <person name="Sykes S."/>
            <person name="Wortman J."/>
            <person name="Nusbaum C."/>
            <person name="Birren B."/>
        </authorList>
    </citation>
    <scope>NUCLEOTIDE SEQUENCE [LARGE SCALE GENOMIC DNA]</scope>
    <source>
        <strain evidence="4 5">CBS 119918</strain>
    </source>
</reference>
<evidence type="ECO:0000256" key="2">
    <source>
        <dbReference type="ARBA" id="ARBA00022898"/>
    </source>
</evidence>
<dbReference type="PANTHER" id="PTHR11808">
    <property type="entry name" value="TRANS-SULFURATION ENZYME FAMILY MEMBER"/>
    <property type="match status" value="1"/>
</dbReference>
<keyword evidence="5" id="KW-1185">Reference proteome</keyword>